<evidence type="ECO:0000313" key="2">
    <source>
        <dbReference type="Proteomes" id="UP001153076"/>
    </source>
</evidence>
<accession>A0A9Q1GR26</accession>
<gene>
    <name evidence="1" type="ORF">Cgig2_030609</name>
</gene>
<protein>
    <submittedName>
        <fullName evidence="1">Uncharacterized protein</fullName>
    </submittedName>
</protein>
<dbReference type="EMBL" id="JAKOGI010001829">
    <property type="protein sequence ID" value="KAJ8423912.1"/>
    <property type="molecule type" value="Genomic_DNA"/>
</dbReference>
<dbReference type="AlphaFoldDB" id="A0A9Q1GR26"/>
<dbReference type="Proteomes" id="UP001153076">
    <property type="component" value="Unassembled WGS sequence"/>
</dbReference>
<reference evidence="1" key="1">
    <citation type="submission" date="2022-04" db="EMBL/GenBank/DDBJ databases">
        <title>Carnegiea gigantea Genome sequencing and assembly v2.</title>
        <authorList>
            <person name="Copetti D."/>
            <person name="Sanderson M.J."/>
            <person name="Burquez A."/>
            <person name="Wojciechowski M.F."/>
        </authorList>
    </citation>
    <scope>NUCLEOTIDE SEQUENCE</scope>
    <source>
        <strain evidence="1">SGP5-SGP5p</strain>
        <tissue evidence="1">Aerial part</tissue>
    </source>
</reference>
<evidence type="ECO:0000313" key="1">
    <source>
        <dbReference type="EMBL" id="KAJ8423912.1"/>
    </source>
</evidence>
<name>A0A9Q1GR26_9CARY</name>
<proteinExistence type="predicted"/>
<keyword evidence="2" id="KW-1185">Reference proteome</keyword>
<organism evidence="1 2">
    <name type="scientific">Carnegiea gigantea</name>
    <dbReference type="NCBI Taxonomy" id="171969"/>
    <lineage>
        <taxon>Eukaryota</taxon>
        <taxon>Viridiplantae</taxon>
        <taxon>Streptophyta</taxon>
        <taxon>Embryophyta</taxon>
        <taxon>Tracheophyta</taxon>
        <taxon>Spermatophyta</taxon>
        <taxon>Magnoliopsida</taxon>
        <taxon>eudicotyledons</taxon>
        <taxon>Gunneridae</taxon>
        <taxon>Pentapetalae</taxon>
        <taxon>Caryophyllales</taxon>
        <taxon>Cactineae</taxon>
        <taxon>Cactaceae</taxon>
        <taxon>Cactoideae</taxon>
        <taxon>Echinocereeae</taxon>
        <taxon>Carnegiea</taxon>
    </lineage>
</organism>
<sequence>MAQTPPSSPLMEAMDSNEKELGFKDIKDDIASIDMAQGDLRRPDVVAIEVEGDHKVVKETTDLQLNGSTRDSLNSTTRTRIINFSHNGYSEEMFKISQHTLEKSKKVKTTCNGTLVANRRDVLKIRKLPSITVINKEDTTIKRITNLKKERKA</sequence>
<comment type="caution">
    <text evidence="1">The sequence shown here is derived from an EMBL/GenBank/DDBJ whole genome shotgun (WGS) entry which is preliminary data.</text>
</comment>